<dbReference type="OrthoDB" id="4990393at2"/>
<accession>A0A1D7W2X8</accession>
<dbReference type="Proteomes" id="UP000094793">
    <property type="component" value="Chromosome"/>
</dbReference>
<gene>
    <name evidence="2" type="ORF">BAURA63_02222</name>
    <name evidence="1" type="ORF">BLSMQ_1622</name>
</gene>
<name>A0A1D7W2X8_BREAU</name>
<evidence type="ECO:0000313" key="2">
    <source>
        <dbReference type="EMBL" id="SMX86302.1"/>
    </source>
</evidence>
<accession>A0A2H1JGK8</accession>
<sequence>MTKSINGKWISTKPGSTAFLSLADDGSLTGSDGANRISTTWVGDDSGAAIESFLTTQRATQGMESWVGRTSRVEADGDQLNVFDQAGNHLGVLNRAADTDEPDEGR</sequence>
<dbReference type="InterPro" id="IPR038670">
    <property type="entry name" value="HslJ-like_sf"/>
</dbReference>
<dbReference type="RefSeq" id="WP_069599965.1">
    <property type="nucleotide sequence ID" value="NZ_CP017150.1"/>
</dbReference>
<evidence type="ECO:0000313" key="1">
    <source>
        <dbReference type="EMBL" id="AOP53332.1"/>
    </source>
</evidence>
<dbReference type="Proteomes" id="UP000234327">
    <property type="component" value="Unassembled WGS sequence"/>
</dbReference>
<evidence type="ECO:0000313" key="4">
    <source>
        <dbReference type="Proteomes" id="UP000234327"/>
    </source>
</evidence>
<proteinExistence type="predicted"/>
<protein>
    <submittedName>
        <fullName evidence="1">Uncharacterized protein</fullName>
    </submittedName>
</protein>
<dbReference type="EMBL" id="CP017150">
    <property type="protein sequence ID" value="AOP53332.1"/>
    <property type="molecule type" value="Genomic_DNA"/>
</dbReference>
<reference evidence="2 4" key="3">
    <citation type="submission" date="2017-03" db="EMBL/GenBank/DDBJ databases">
        <authorList>
            <person name="Afonso C.L."/>
            <person name="Miller P.J."/>
            <person name="Scott M.A."/>
            <person name="Spackman E."/>
            <person name="Goraichik I."/>
            <person name="Dimitrov K.M."/>
            <person name="Suarez D.L."/>
            <person name="Swayne D.E."/>
        </authorList>
    </citation>
    <scope>NUCLEOTIDE SEQUENCE [LARGE SCALE GENOMIC DNA]</scope>
    <source>
        <strain evidence="2">6</strain>
        <strain evidence="4">6(3)</strain>
    </source>
</reference>
<dbReference type="AlphaFoldDB" id="A0A1D7W2X8"/>
<evidence type="ECO:0000313" key="3">
    <source>
        <dbReference type="Proteomes" id="UP000094793"/>
    </source>
</evidence>
<dbReference type="EMBL" id="FXYZ01000008">
    <property type="protein sequence ID" value="SMX86302.1"/>
    <property type="molecule type" value="Genomic_DNA"/>
</dbReference>
<reference evidence="1" key="1">
    <citation type="submission" date="2016-09" db="EMBL/GenBank/DDBJ databases">
        <title>Complete Genome Sequence of Brevibacterium aurantiacum SMQ-1335.</title>
        <authorList>
            <person name="de Melo A.G."/>
            <person name="Labrie S.J."/>
            <person name="Dumaresq J."/>
            <person name="Roberts R.J."/>
            <person name="Tremblay D.M."/>
            <person name="Moineau S."/>
        </authorList>
    </citation>
    <scope>NUCLEOTIDE SEQUENCE</scope>
    <source>
        <strain evidence="1">SMQ-1335</strain>
    </source>
</reference>
<dbReference type="KEGG" id="blin:BLSMQ_1622"/>
<dbReference type="Gene3D" id="2.40.128.270">
    <property type="match status" value="1"/>
</dbReference>
<organism evidence="1 3">
    <name type="scientific">Brevibacterium aurantiacum</name>
    <dbReference type="NCBI Taxonomy" id="273384"/>
    <lineage>
        <taxon>Bacteria</taxon>
        <taxon>Bacillati</taxon>
        <taxon>Actinomycetota</taxon>
        <taxon>Actinomycetes</taxon>
        <taxon>Micrococcales</taxon>
        <taxon>Brevibacteriaceae</taxon>
        <taxon>Brevibacterium</taxon>
    </lineage>
</organism>
<reference evidence="3" key="2">
    <citation type="submission" date="2016-09" db="EMBL/GenBank/DDBJ databases">
        <title>Complete Genome Sequence of Brevibacterium linens SMQ-1335.</title>
        <authorList>
            <person name="de Melo A.G."/>
            <person name="Labrie S.J."/>
            <person name="Dumaresq J."/>
            <person name="Roberts R.J."/>
            <person name="Tremblay D.M."/>
            <person name="Moineau S."/>
        </authorList>
    </citation>
    <scope>NUCLEOTIDE SEQUENCE [LARGE SCALE GENOMIC DNA]</scope>
    <source>
        <strain evidence="3">SMQ-1335</strain>
    </source>
</reference>